<comment type="caution">
    <text evidence="1">The sequence shown here is derived from an EMBL/GenBank/DDBJ whole genome shotgun (WGS) entry which is preliminary data.</text>
</comment>
<sequence length="85" mass="9207">MKQPGMTLEDVTDLIGPVEDPSVHDCIMMLALRTQVDGCRRLDATLAALEILTPADVSPHELQHDGLPAIASLDIVPRFAHARPV</sequence>
<dbReference type="RefSeq" id="WP_197160681.1">
    <property type="nucleotide sequence ID" value="NZ_JADZGI010000001.1"/>
</dbReference>
<evidence type="ECO:0000313" key="1">
    <source>
        <dbReference type="EMBL" id="MBH0111944.1"/>
    </source>
</evidence>
<dbReference type="AlphaFoldDB" id="A0A931HAI3"/>
<dbReference type="EMBL" id="JADZGI010000001">
    <property type="protein sequence ID" value="MBH0111944.1"/>
    <property type="molecule type" value="Genomic_DNA"/>
</dbReference>
<reference evidence="1" key="1">
    <citation type="submission" date="2020-11" db="EMBL/GenBank/DDBJ databases">
        <title>Novosphingobium aureum sp. nov., a marine bacterium isolated from sediment of a salt flat.</title>
        <authorList>
            <person name="Yoo Y."/>
            <person name="Kim J.-J."/>
        </authorList>
    </citation>
    <scope>NUCLEOTIDE SEQUENCE</scope>
    <source>
        <strain evidence="1">YJ-S2-02</strain>
    </source>
</reference>
<protein>
    <submittedName>
        <fullName evidence="1">Uncharacterized protein</fullName>
    </submittedName>
</protein>
<dbReference type="Proteomes" id="UP000617634">
    <property type="component" value="Unassembled WGS sequence"/>
</dbReference>
<name>A0A931HAI3_9SPHN</name>
<organism evidence="1 2">
    <name type="scientific">Novosphingobium aureum</name>
    <dbReference type="NCBI Taxonomy" id="2792964"/>
    <lineage>
        <taxon>Bacteria</taxon>
        <taxon>Pseudomonadati</taxon>
        <taxon>Pseudomonadota</taxon>
        <taxon>Alphaproteobacteria</taxon>
        <taxon>Sphingomonadales</taxon>
        <taxon>Sphingomonadaceae</taxon>
        <taxon>Novosphingobium</taxon>
    </lineage>
</organism>
<accession>A0A931HAI3</accession>
<gene>
    <name evidence="1" type="ORF">I5E68_03125</name>
</gene>
<evidence type="ECO:0000313" key="2">
    <source>
        <dbReference type="Proteomes" id="UP000617634"/>
    </source>
</evidence>
<keyword evidence="2" id="KW-1185">Reference proteome</keyword>
<proteinExistence type="predicted"/>